<proteinExistence type="predicted"/>
<organism evidence="1 2">
    <name type="scientific">Synaphobranchus kaupii</name>
    <name type="common">Kaup's arrowtooth eel</name>
    <dbReference type="NCBI Taxonomy" id="118154"/>
    <lineage>
        <taxon>Eukaryota</taxon>
        <taxon>Metazoa</taxon>
        <taxon>Chordata</taxon>
        <taxon>Craniata</taxon>
        <taxon>Vertebrata</taxon>
        <taxon>Euteleostomi</taxon>
        <taxon>Actinopterygii</taxon>
        <taxon>Neopterygii</taxon>
        <taxon>Teleostei</taxon>
        <taxon>Anguilliformes</taxon>
        <taxon>Synaphobranchidae</taxon>
        <taxon>Synaphobranchus</taxon>
    </lineage>
</organism>
<dbReference type="EMBL" id="JAINUF010000003">
    <property type="protein sequence ID" value="KAJ8369599.1"/>
    <property type="molecule type" value="Genomic_DNA"/>
</dbReference>
<keyword evidence="2" id="KW-1185">Reference proteome</keyword>
<comment type="caution">
    <text evidence="1">The sequence shown here is derived from an EMBL/GenBank/DDBJ whole genome shotgun (WGS) entry which is preliminary data.</text>
</comment>
<dbReference type="Proteomes" id="UP001152622">
    <property type="component" value="Chromosome 3"/>
</dbReference>
<gene>
    <name evidence="1" type="ORF">SKAU_G00096270</name>
</gene>
<reference evidence="1" key="1">
    <citation type="journal article" date="2023" name="Science">
        <title>Genome structures resolve the early diversification of teleost fishes.</title>
        <authorList>
            <person name="Parey E."/>
            <person name="Louis A."/>
            <person name="Montfort J."/>
            <person name="Bouchez O."/>
            <person name="Roques C."/>
            <person name="Iampietro C."/>
            <person name="Lluch J."/>
            <person name="Castinel A."/>
            <person name="Donnadieu C."/>
            <person name="Desvignes T."/>
            <person name="Floi Bucao C."/>
            <person name="Jouanno E."/>
            <person name="Wen M."/>
            <person name="Mejri S."/>
            <person name="Dirks R."/>
            <person name="Jansen H."/>
            <person name="Henkel C."/>
            <person name="Chen W.J."/>
            <person name="Zahm M."/>
            <person name="Cabau C."/>
            <person name="Klopp C."/>
            <person name="Thompson A.W."/>
            <person name="Robinson-Rechavi M."/>
            <person name="Braasch I."/>
            <person name="Lecointre G."/>
            <person name="Bobe J."/>
            <person name="Postlethwait J.H."/>
            <person name="Berthelot C."/>
            <person name="Roest Crollius H."/>
            <person name="Guiguen Y."/>
        </authorList>
    </citation>
    <scope>NUCLEOTIDE SEQUENCE</scope>
    <source>
        <strain evidence="1">WJC10195</strain>
    </source>
</reference>
<sequence length="80" mass="8830">MRYRVYCAGGIVAVRRGALQRKAVREGLRGPRLSPGSLPLPHRLHLLLRRIEGDEKRGAKVINVAGCCSLHPSQKTGSWC</sequence>
<dbReference type="AlphaFoldDB" id="A0A9Q1FY95"/>
<name>A0A9Q1FY95_SYNKA</name>
<accession>A0A9Q1FY95</accession>
<evidence type="ECO:0000313" key="1">
    <source>
        <dbReference type="EMBL" id="KAJ8369599.1"/>
    </source>
</evidence>
<protein>
    <submittedName>
        <fullName evidence="1">Uncharacterized protein</fullName>
    </submittedName>
</protein>
<evidence type="ECO:0000313" key="2">
    <source>
        <dbReference type="Proteomes" id="UP001152622"/>
    </source>
</evidence>